<gene>
    <name evidence="1" type="ORF">AGLY_001037</name>
</gene>
<keyword evidence="2" id="KW-1185">Reference proteome</keyword>
<dbReference type="Proteomes" id="UP000475862">
    <property type="component" value="Unassembled WGS sequence"/>
</dbReference>
<dbReference type="EMBL" id="VYZN01000001">
    <property type="protein sequence ID" value="KAE9545494.1"/>
    <property type="molecule type" value="Genomic_DNA"/>
</dbReference>
<accession>A0A6G0U8U6</accession>
<dbReference type="AlphaFoldDB" id="A0A6G0U8U6"/>
<reference evidence="1 2" key="1">
    <citation type="submission" date="2019-08" db="EMBL/GenBank/DDBJ databases">
        <title>The genome of the soybean aphid Biotype 1, its phylome, world population structure and adaptation to the North American continent.</title>
        <authorList>
            <person name="Giordano R."/>
            <person name="Donthu R.K."/>
            <person name="Hernandez A.G."/>
            <person name="Wright C.L."/>
            <person name="Zimin A.V."/>
        </authorList>
    </citation>
    <scope>NUCLEOTIDE SEQUENCE [LARGE SCALE GENOMIC DNA]</scope>
    <source>
        <tissue evidence="1">Whole aphids</tissue>
    </source>
</reference>
<comment type="caution">
    <text evidence="1">The sequence shown here is derived from an EMBL/GenBank/DDBJ whole genome shotgun (WGS) entry which is preliminary data.</text>
</comment>
<organism evidence="1 2">
    <name type="scientific">Aphis glycines</name>
    <name type="common">Soybean aphid</name>
    <dbReference type="NCBI Taxonomy" id="307491"/>
    <lineage>
        <taxon>Eukaryota</taxon>
        <taxon>Metazoa</taxon>
        <taxon>Ecdysozoa</taxon>
        <taxon>Arthropoda</taxon>
        <taxon>Hexapoda</taxon>
        <taxon>Insecta</taxon>
        <taxon>Pterygota</taxon>
        <taxon>Neoptera</taxon>
        <taxon>Paraneoptera</taxon>
        <taxon>Hemiptera</taxon>
        <taxon>Sternorrhyncha</taxon>
        <taxon>Aphidomorpha</taxon>
        <taxon>Aphidoidea</taxon>
        <taxon>Aphididae</taxon>
        <taxon>Aphidini</taxon>
        <taxon>Aphis</taxon>
        <taxon>Aphis</taxon>
    </lineage>
</organism>
<sequence length="227" mass="26055">VPDVITYPLKTRLLVTGELLQAKDAATVAAVLSAHSPELKIIIRLVNKKKNDGDHSIFSVKTAVQHICRDRRMHYVIIMHIIFQKPTAVHVTIYLSLGLVLLRRGKWGLHHFLSRQDIFNRKVPSRKLYKINIHIKCILTYYTEPSSMLYCKHSMTITKTGRTPVQFCRGGERVLSEDDNRKCNLEGNNGLMYYGTETVQSISNTIVLVFKHEERVTNDVKAHRPIH</sequence>
<evidence type="ECO:0000313" key="1">
    <source>
        <dbReference type="EMBL" id="KAE9545494.1"/>
    </source>
</evidence>
<evidence type="ECO:0000313" key="2">
    <source>
        <dbReference type="Proteomes" id="UP000475862"/>
    </source>
</evidence>
<feature type="non-terminal residue" evidence="1">
    <location>
        <position position="1"/>
    </location>
</feature>
<protein>
    <submittedName>
        <fullName evidence="1">Uncharacterized protein</fullName>
    </submittedName>
</protein>
<proteinExistence type="predicted"/>
<name>A0A6G0U8U6_APHGL</name>